<name>A0ABW1YIA3_9GAMM</name>
<proteinExistence type="predicted"/>
<dbReference type="SUPFAM" id="SSF53756">
    <property type="entry name" value="UDP-Glycosyltransferase/glycogen phosphorylase"/>
    <property type="match status" value="1"/>
</dbReference>
<dbReference type="Proteomes" id="UP001596425">
    <property type="component" value="Unassembled WGS sequence"/>
</dbReference>
<dbReference type="RefSeq" id="WP_193194114.1">
    <property type="nucleotide sequence ID" value="NZ_JACZFR010000053.1"/>
</dbReference>
<evidence type="ECO:0000313" key="2">
    <source>
        <dbReference type="Proteomes" id="UP001596425"/>
    </source>
</evidence>
<sequence>MKILIVNSTDSIGGAARAAFRLHEGLLAEGLDSTMLVNIKRDVGTRVIVPGTSFRRFLSRVRPRIESLPLRVYRRRGVDPFSLASLPFNGISDAINEINPDIVHLHWICGAMIRIEDLKRIKAPIVWSLHDEWPFTGGCHYTQGCSQYTATCGKCPILNSEKERDVSYRVFKRKLNTYNEIKELTIIGLSKWLQGRASRSPLFDGRNIVNLPNPIDVNRFQSVEKNTARYLWNLPVNKRLVLFGAMNATGDPRKGYKQLKESLRCITSSKIELVIFGGKAPLREKWENLKSHYLGEIYNDGDLATLYSAADVLVVPSLEENLSNVIMEAMSCSLPVVAFDIGGNSDLIDHKTNGYLAKREEAKDLARGIEWVLENNENSKLSINSRIKVESYFDSRIVIRKYMQLYESVLKNK</sequence>
<dbReference type="PANTHER" id="PTHR12526:SF637">
    <property type="entry name" value="GLYCOSYLTRANSFERASE EPSF-RELATED"/>
    <property type="match status" value="1"/>
</dbReference>
<reference evidence="2" key="1">
    <citation type="journal article" date="2019" name="Int. J. Syst. Evol. Microbiol.">
        <title>The Global Catalogue of Microorganisms (GCM) 10K type strain sequencing project: providing services to taxonomists for standard genome sequencing and annotation.</title>
        <authorList>
            <consortium name="The Broad Institute Genomics Platform"/>
            <consortium name="The Broad Institute Genome Sequencing Center for Infectious Disease"/>
            <person name="Wu L."/>
            <person name="Ma J."/>
        </authorList>
    </citation>
    <scope>NUCLEOTIDE SEQUENCE [LARGE SCALE GENOMIC DNA]</scope>
    <source>
        <strain evidence="2">CGMCC 1.13718</strain>
    </source>
</reference>
<accession>A0ABW1YIA3</accession>
<dbReference type="CDD" id="cd03825">
    <property type="entry name" value="GT4_WcaC-like"/>
    <property type="match status" value="1"/>
</dbReference>
<dbReference type="EMBL" id="JBHSVR010000001">
    <property type="protein sequence ID" value="MFC6632502.1"/>
    <property type="molecule type" value="Genomic_DNA"/>
</dbReference>
<dbReference type="PANTHER" id="PTHR12526">
    <property type="entry name" value="GLYCOSYLTRANSFERASE"/>
    <property type="match status" value="1"/>
</dbReference>
<gene>
    <name evidence="1" type="ORF">ACFQBM_04375</name>
</gene>
<keyword evidence="2" id="KW-1185">Reference proteome</keyword>
<comment type="caution">
    <text evidence="1">The sequence shown here is derived from an EMBL/GenBank/DDBJ whole genome shotgun (WGS) entry which is preliminary data.</text>
</comment>
<dbReference type="Gene3D" id="3.40.50.2000">
    <property type="entry name" value="Glycogen Phosphorylase B"/>
    <property type="match status" value="2"/>
</dbReference>
<evidence type="ECO:0000313" key="1">
    <source>
        <dbReference type="EMBL" id="MFC6632502.1"/>
    </source>
</evidence>
<dbReference type="Pfam" id="PF13692">
    <property type="entry name" value="Glyco_trans_1_4"/>
    <property type="match status" value="1"/>
</dbReference>
<protein>
    <submittedName>
        <fullName evidence="1">Glycosyltransferase family 4 protein</fullName>
    </submittedName>
</protein>
<organism evidence="1 2">
    <name type="scientific">Microbulbifer taiwanensis</name>
    <dbReference type="NCBI Taxonomy" id="986746"/>
    <lineage>
        <taxon>Bacteria</taxon>
        <taxon>Pseudomonadati</taxon>
        <taxon>Pseudomonadota</taxon>
        <taxon>Gammaproteobacteria</taxon>
        <taxon>Cellvibrionales</taxon>
        <taxon>Microbulbiferaceae</taxon>
        <taxon>Microbulbifer</taxon>
    </lineage>
</organism>